<dbReference type="AlphaFoldDB" id="A0A178ZBJ8"/>
<comment type="caution">
    <text evidence="4">The sequence shown here is derived from an EMBL/GenBank/DDBJ whole genome shotgun (WGS) entry which is preliminary data.</text>
</comment>
<dbReference type="GeneID" id="30013323"/>
<evidence type="ECO:0000256" key="1">
    <source>
        <dbReference type="SAM" id="MobiDB-lite"/>
    </source>
</evidence>
<dbReference type="InterPro" id="IPR012349">
    <property type="entry name" value="Split_barrel_FMN-bd"/>
</dbReference>
<dbReference type="STRING" id="1367422.A0A178ZBJ8"/>
<name>A0A178ZBJ8_9EURO</name>
<evidence type="ECO:0000259" key="3">
    <source>
        <dbReference type="Pfam" id="PF13883"/>
    </source>
</evidence>
<evidence type="ECO:0000256" key="2">
    <source>
        <dbReference type="SAM" id="SignalP"/>
    </source>
</evidence>
<feature type="chain" id="PRO_5008098410" description="CREG-like beta-barrel domain-containing protein" evidence="2">
    <location>
        <begin position="28"/>
        <end position="359"/>
    </location>
</feature>
<keyword evidence="5" id="KW-1185">Reference proteome</keyword>
<feature type="signal peptide" evidence="2">
    <location>
        <begin position="1"/>
        <end position="27"/>
    </location>
</feature>
<dbReference type="Gene3D" id="2.30.110.10">
    <property type="entry name" value="Electron Transport, Fmn-binding Protein, Chain A"/>
    <property type="match status" value="1"/>
</dbReference>
<dbReference type="PANTHER" id="PTHR37273:SF1">
    <property type="entry name" value="ADL397C-AP"/>
    <property type="match status" value="1"/>
</dbReference>
<gene>
    <name evidence="4" type="ORF">AYL99_09155</name>
</gene>
<sequence>MRIHSPWTLAAVAVQILGLLGPRAALCAPPAVGVAVMERQHGRHHEQQQDGQMNMVVGPSPLAPEEPPRERWEHEQQEQLLGESPSAAGAGIESLFSDTPYRIIPFPPLFAESIVAQQARTASSFNDEDDDRHSEEDGGTKDGQDSDSDNPTVSRPTRYYSTVLGRRLLALSSHGVLTTVFPANLSSSDPSTHGVPASVADTPIGLPEYIASCEEPSGNPTILSLKVSTSTRNAVAGSNVSLTLSWWDEYIHLTGKQPWALANLPRLSLTGYLEEISADEVSQNSIETCFLQKHRDSVMWLPGRKWAAHQGYWTRLVVTQAYWIGGFGDKNYIGWFDPDEWRTVRKEDWEGVRLPGEKE</sequence>
<keyword evidence="2" id="KW-0732">Signal</keyword>
<dbReference type="OrthoDB" id="2138282at2759"/>
<dbReference type="EMBL" id="LVYI01000008">
    <property type="protein sequence ID" value="OAP57042.1"/>
    <property type="molecule type" value="Genomic_DNA"/>
</dbReference>
<dbReference type="InterPro" id="IPR055343">
    <property type="entry name" value="CREG_beta-barrel"/>
</dbReference>
<accession>A0A178ZBJ8</accession>
<feature type="region of interest" description="Disordered" evidence="1">
    <location>
        <begin position="43"/>
        <end position="84"/>
    </location>
</feature>
<dbReference type="RefSeq" id="XP_018690409.1">
    <property type="nucleotide sequence ID" value="XM_018840662.1"/>
</dbReference>
<feature type="domain" description="CREG-like beta-barrel" evidence="3">
    <location>
        <begin position="163"/>
        <end position="341"/>
    </location>
</feature>
<dbReference type="PANTHER" id="PTHR37273">
    <property type="entry name" value="CHROMOSOME 8, WHOLE GENOME SHOTGUN SEQUENCE"/>
    <property type="match status" value="1"/>
</dbReference>
<protein>
    <recommendedName>
        <fullName evidence="3">CREG-like beta-barrel domain-containing protein</fullName>
    </recommendedName>
</protein>
<evidence type="ECO:0000313" key="4">
    <source>
        <dbReference type="EMBL" id="OAP57042.1"/>
    </source>
</evidence>
<proteinExistence type="predicted"/>
<feature type="compositionally biased region" description="Basic and acidic residues" evidence="1">
    <location>
        <begin position="66"/>
        <end position="77"/>
    </location>
</feature>
<dbReference type="Proteomes" id="UP000078343">
    <property type="component" value="Unassembled WGS sequence"/>
</dbReference>
<reference evidence="4 5" key="1">
    <citation type="submission" date="2016-04" db="EMBL/GenBank/DDBJ databases">
        <title>Draft genome of Fonsecaea erecta CBS 125763.</title>
        <authorList>
            <person name="Weiss V.A."/>
            <person name="Vicente V.A."/>
            <person name="Raittz R.T."/>
            <person name="Moreno L.F."/>
            <person name="De Souza E.M."/>
            <person name="Pedrosa F.O."/>
            <person name="Steffens M.B."/>
            <person name="Faoro H."/>
            <person name="Tadra-Sfeir M.Z."/>
            <person name="Najafzadeh M.J."/>
            <person name="Felipe M.S."/>
            <person name="Teixeira M."/>
            <person name="Sun J."/>
            <person name="Xi L."/>
            <person name="Gomes R."/>
            <person name="De Azevedo C.M."/>
            <person name="Salgado C.G."/>
            <person name="Da Silva M.B."/>
            <person name="Nascimento M.F."/>
            <person name="Queiroz-Telles F."/>
            <person name="Attili D.S."/>
            <person name="Gorbushina A."/>
        </authorList>
    </citation>
    <scope>NUCLEOTIDE SEQUENCE [LARGE SCALE GENOMIC DNA]</scope>
    <source>
        <strain evidence="4 5">CBS 125763</strain>
    </source>
</reference>
<dbReference type="Pfam" id="PF13883">
    <property type="entry name" value="CREG_beta-barrel"/>
    <property type="match status" value="1"/>
</dbReference>
<dbReference type="SUPFAM" id="SSF50475">
    <property type="entry name" value="FMN-binding split barrel"/>
    <property type="match status" value="1"/>
</dbReference>
<organism evidence="4 5">
    <name type="scientific">Fonsecaea erecta</name>
    <dbReference type="NCBI Taxonomy" id="1367422"/>
    <lineage>
        <taxon>Eukaryota</taxon>
        <taxon>Fungi</taxon>
        <taxon>Dikarya</taxon>
        <taxon>Ascomycota</taxon>
        <taxon>Pezizomycotina</taxon>
        <taxon>Eurotiomycetes</taxon>
        <taxon>Chaetothyriomycetidae</taxon>
        <taxon>Chaetothyriales</taxon>
        <taxon>Herpotrichiellaceae</taxon>
        <taxon>Fonsecaea</taxon>
    </lineage>
</organism>
<evidence type="ECO:0000313" key="5">
    <source>
        <dbReference type="Proteomes" id="UP000078343"/>
    </source>
</evidence>
<feature type="region of interest" description="Disordered" evidence="1">
    <location>
        <begin position="120"/>
        <end position="156"/>
    </location>
</feature>
<feature type="compositionally biased region" description="Basic and acidic residues" evidence="1">
    <location>
        <begin position="131"/>
        <end position="144"/>
    </location>
</feature>